<dbReference type="CDD" id="cd06261">
    <property type="entry name" value="TM_PBP2"/>
    <property type="match status" value="1"/>
</dbReference>
<dbReference type="GO" id="GO:0055085">
    <property type="term" value="P:transmembrane transport"/>
    <property type="evidence" value="ECO:0007669"/>
    <property type="project" value="InterPro"/>
</dbReference>
<comment type="subcellular location">
    <subcellularLocation>
        <location evidence="1 7">Cell membrane</location>
        <topology evidence="1 7">Multi-pass membrane protein</topology>
    </subcellularLocation>
</comment>
<reference evidence="9 10" key="1">
    <citation type="submission" date="2014-03" db="EMBL/GenBank/DDBJ databases">
        <title>Genomics of Bifidobacteria.</title>
        <authorList>
            <person name="Ventura M."/>
            <person name="Milani C."/>
            <person name="Lugli G.A."/>
        </authorList>
    </citation>
    <scope>NUCLEOTIDE SEQUENCE [LARGE SCALE GENOMIC DNA]</scope>
    <source>
        <strain evidence="9 10">LMG 21589</strain>
    </source>
</reference>
<keyword evidence="10" id="KW-1185">Reference proteome</keyword>
<dbReference type="OrthoDB" id="3238099at2"/>
<accession>A0A087DG66</accession>
<evidence type="ECO:0000256" key="5">
    <source>
        <dbReference type="ARBA" id="ARBA00022989"/>
    </source>
</evidence>
<protein>
    <submittedName>
        <fullName evidence="9">ABC transporter permease</fullName>
    </submittedName>
</protein>
<keyword evidence="6 7" id="KW-0472">Membrane</keyword>
<dbReference type="PANTHER" id="PTHR30193:SF44">
    <property type="entry name" value="LACTOSE TRANSPORT SYSTEM PERMEASE PROTEIN LACF"/>
    <property type="match status" value="1"/>
</dbReference>
<gene>
    <name evidence="9" type="ORF">BSCA_1727</name>
</gene>
<dbReference type="EMBL" id="JGZO01000007">
    <property type="protein sequence ID" value="KFI94516.1"/>
    <property type="molecule type" value="Genomic_DNA"/>
</dbReference>
<dbReference type="eggNOG" id="COG1175">
    <property type="taxonomic scope" value="Bacteria"/>
</dbReference>
<comment type="caution">
    <text evidence="9">The sequence shown here is derived from an EMBL/GenBank/DDBJ whole genome shotgun (WGS) entry which is preliminary data.</text>
</comment>
<dbReference type="STRING" id="158787.BSCA_1727"/>
<dbReference type="Pfam" id="PF00528">
    <property type="entry name" value="BPD_transp_1"/>
    <property type="match status" value="1"/>
</dbReference>
<comment type="similarity">
    <text evidence="7">Belongs to the binding-protein-dependent transport system permease family.</text>
</comment>
<evidence type="ECO:0000256" key="7">
    <source>
        <dbReference type="RuleBase" id="RU363032"/>
    </source>
</evidence>
<feature type="transmembrane region" description="Helical" evidence="7">
    <location>
        <begin position="132"/>
        <end position="153"/>
    </location>
</feature>
<feature type="transmembrane region" description="Helical" evidence="7">
    <location>
        <begin position="292"/>
        <end position="314"/>
    </location>
</feature>
<feature type="transmembrane region" description="Helical" evidence="7">
    <location>
        <begin position="180"/>
        <end position="207"/>
    </location>
</feature>
<dbReference type="Gene3D" id="1.10.3720.10">
    <property type="entry name" value="MetI-like"/>
    <property type="match status" value="1"/>
</dbReference>
<dbReference type="PROSITE" id="PS50928">
    <property type="entry name" value="ABC_TM1"/>
    <property type="match status" value="1"/>
</dbReference>
<proteinExistence type="inferred from homology"/>
<evidence type="ECO:0000256" key="4">
    <source>
        <dbReference type="ARBA" id="ARBA00022692"/>
    </source>
</evidence>
<dbReference type="InterPro" id="IPR000515">
    <property type="entry name" value="MetI-like"/>
</dbReference>
<dbReference type="SUPFAM" id="SSF160964">
    <property type="entry name" value="MalF N-terminal region-like"/>
    <property type="match status" value="1"/>
</dbReference>
<dbReference type="SUPFAM" id="SSF161098">
    <property type="entry name" value="MetI-like"/>
    <property type="match status" value="1"/>
</dbReference>
<keyword evidence="5 7" id="KW-1133">Transmembrane helix</keyword>
<keyword evidence="3" id="KW-1003">Cell membrane</keyword>
<dbReference type="GO" id="GO:0005886">
    <property type="term" value="C:plasma membrane"/>
    <property type="evidence" value="ECO:0007669"/>
    <property type="project" value="UniProtKB-SubCell"/>
</dbReference>
<feature type="domain" description="ABC transmembrane type-1" evidence="8">
    <location>
        <begin position="95"/>
        <end position="311"/>
    </location>
</feature>
<keyword evidence="4 7" id="KW-0812">Transmembrane</keyword>
<evidence type="ECO:0000313" key="10">
    <source>
        <dbReference type="Proteomes" id="UP000029033"/>
    </source>
</evidence>
<dbReference type="InterPro" id="IPR035906">
    <property type="entry name" value="MetI-like_sf"/>
</dbReference>
<feature type="transmembrane region" description="Helical" evidence="7">
    <location>
        <begin position="100"/>
        <end position="120"/>
    </location>
</feature>
<evidence type="ECO:0000256" key="2">
    <source>
        <dbReference type="ARBA" id="ARBA00022448"/>
    </source>
</evidence>
<organism evidence="9 10">
    <name type="scientific">Bifidobacterium scardovii</name>
    <dbReference type="NCBI Taxonomy" id="158787"/>
    <lineage>
        <taxon>Bacteria</taxon>
        <taxon>Bacillati</taxon>
        <taxon>Actinomycetota</taxon>
        <taxon>Actinomycetes</taxon>
        <taxon>Bifidobacteriales</taxon>
        <taxon>Bifidobacteriaceae</taxon>
        <taxon>Bifidobacterium</taxon>
    </lineage>
</organism>
<evidence type="ECO:0000313" key="9">
    <source>
        <dbReference type="EMBL" id="KFI94516.1"/>
    </source>
</evidence>
<dbReference type="PANTHER" id="PTHR30193">
    <property type="entry name" value="ABC TRANSPORTER PERMEASE PROTEIN"/>
    <property type="match status" value="1"/>
</dbReference>
<evidence type="ECO:0000256" key="3">
    <source>
        <dbReference type="ARBA" id="ARBA00022475"/>
    </source>
</evidence>
<evidence type="ECO:0000259" key="8">
    <source>
        <dbReference type="PROSITE" id="PS50928"/>
    </source>
</evidence>
<feature type="transmembrane region" description="Helical" evidence="7">
    <location>
        <begin position="36"/>
        <end position="58"/>
    </location>
</feature>
<dbReference type="InterPro" id="IPR051393">
    <property type="entry name" value="ABC_transporter_permease"/>
</dbReference>
<evidence type="ECO:0000256" key="1">
    <source>
        <dbReference type="ARBA" id="ARBA00004651"/>
    </source>
</evidence>
<evidence type="ECO:0000256" key="6">
    <source>
        <dbReference type="ARBA" id="ARBA00023136"/>
    </source>
</evidence>
<feature type="transmembrane region" description="Helical" evidence="7">
    <location>
        <begin position="228"/>
        <end position="252"/>
    </location>
</feature>
<name>A0A087DG66_9BIFI</name>
<dbReference type="AlphaFoldDB" id="A0A087DG66"/>
<keyword evidence="2 7" id="KW-0813">Transport</keyword>
<sequence>MSAISREAGARTPARGRRLRANTVDTSHRIKAQSAIAPWLFVAPAVILTLVFSLGPFINTIRLSFTDATMLKPGSFVGLASYKAVLSDPTLRDALINSTVYAVCMAPCMVVLPLILAVLVNKKTRIMSFFRVSFYIPAVAGSVISGLIFTNLLSTRGLINAIFQALKWITEPIPFLQDRWLLLFSAMLITVWGGLGYYMVIYLAALANIDESLYEAASLDGAGPIRQFVSVTMPGCRMTMVLILLLSSVAAFRVFNEVYILTGGSGGIGGKDMTMTMLIMREGTGLTARTGYASALSIIMFFILGILTAVEFYFQNKGDD</sequence>
<dbReference type="Proteomes" id="UP000029033">
    <property type="component" value="Unassembled WGS sequence"/>
</dbReference>